<name>A0A0A1VPK2_MICAE</name>
<dbReference type="Proteomes" id="UP000030321">
    <property type="component" value="Unassembled WGS sequence"/>
</dbReference>
<organism evidence="1 2">
    <name type="scientific">Microcystis aeruginosa NIES-44</name>
    <dbReference type="NCBI Taxonomy" id="449439"/>
    <lineage>
        <taxon>Bacteria</taxon>
        <taxon>Bacillati</taxon>
        <taxon>Cyanobacteriota</taxon>
        <taxon>Cyanophyceae</taxon>
        <taxon>Oscillatoriophycideae</taxon>
        <taxon>Chroococcales</taxon>
        <taxon>Microcystaceae</taxon>
        <taxon>Microcystis</taxon>
    </lineage>
</organism>
<sequence>MDDWQKDFWEVIETVALGVETFFQEVTQTIEEINEEIIIDLEQFIQEVLPQELEEFFNSDESLFSELDEPSDFILTPKVNPDPNTHPACIGCRNYHGYIYGDNLLVCGFHPYGWNGDSCPDWQAED</sequence>
<gene>
    <name evidence="1" type="ORF">N44_00585</name>
</gene>
<proteinExistence type="predicted"/>
<dbReference type="AlphaFoldDB" id="A0A0A1VPK2"/>
<dbReference type="RefSeq" id="WP_045356091.1">
    <property type="nucleotide sequence ID" value="NZ_BBPA01000002.1"/>
</dbReference>
<evidence type="ECO:0000313" key="2">
    <source>
        <dbReference type="Proteomes" id="UP000030321"/>
    </source>
</evidence>
<reference evidence="2" key="1">
    <citation type="journal article" date="2015" name="Genome">
        <title>Whole Genome Sequence of the Non-Microcystin-Producing Microcystis aeruginosa Strain NIES-44.</title>
        <authorList>
            <person name="Okano K."/>
            <person name="Miyata N."/>
            <person name="Ozaki Y."/>
        </authorList>
    </citation>
    <scope>NUCLEOTIDE SEQUENCE [LARGE SCALE GENOMIC DNA]</scope>
    <source>
        <strain evidence="2">NIES-44</strain>
    </source>
</reference>
<protein>
    <submittedName>
        <fullName evidence="1">Uncharacterized protein</fullName>
    </submittedName>
</protein>
<comment type="caution">
    <text evidence="1">The sequence shown here is derived from an EMBL/GenBank/DDBJ whole genome shotgun (WGS) entry which is preliminary data.</text>
</comment>
<accession>A0A0A1VPK2</accession>
<dbReference type="EMBL" id="BBPA01000002">
    <property type="protein sequence ID" value="GAL91216.1"/>
    <property type="molecule type" value="Genomic_DNA"/>
</dbReference>
<evidence type="ECO:0000313" key="1">
    <source>
        <dbReference type="EMBL" id="GAL91216.1"/>
    </source>
</evidence>